<keyword evidence="3" id="KW-1185">Reference proteome</keyword>
<reference evidence="2 3" key="1">
    <citation type="submission" date="2018-04" db="EMBL/GenBank/DDBJ databases">
        <title>Novel actinobacteria from marine sediment.</title>
        <authorList>
            <person name="Ng Z.Y."/>
            <person name="Tan G.Y.A."/>
        </authorList>
    </citation>
    <scope>NUCLEOTIDE SEQUENCE [LARGE SCALE GENOMIC DNA]</scope>
    <source>
        <strain evidence="2 3">TPS81</strain>
    </source>
</reference>
<dbReference type="InterPro" id="IPR045642">
    <property type="entry name" value="DUF6406"/>
</dbReference>
<keyword evidence="1" id="KW-0732">Signal</keyword>
<name>A0A368T1S8_9ACTN</name>
<organism evidence="2 3">
    <name type="scientific">Marinitenerispora sediminis</name>
    <dbReference type="NCBI Taxonomy" id="1931232"/>
    <lineage>
        <taxon>Bacteria</taxon>
        <taxon>Bacillati</taxon>
        <taxon>Actinomycetota</taxon>
        <taxon>Actinomycetes</taxon>
        <taxon>Streptosporangiales</taxon>
        <taxon>Nocardiopsidaceae</taxon>
        <taxon>Marinitenerispora</taxon>
    </lineage>
</organism>
<dbReference type="OrthoDB" id="3432326at2"/>
<dbReference type="PROSITE" id="PS51257">
    <property type="entry name" value="PROKAR_LIPOPROTEIN"/>
    <property type="match status" value="1"/>
</dbReference>
<evidence type="ECO:0008006" key="4">
    <source>
        <dbReference type="Google" id="ProtNLM"/>
    </source>
</evidence>
<sequence>MTVFVRVRRLARVAAGAALGLGLALGAAACGGDGESDTAATSSPAPVLGQNNDRIQLTEGAAFSLGSEDERTTSLQITGYEDGDEPSVVISVREGEGEAASHTLRLGDTLDIAGEAWQVSEIGVGESASMPGSATLTRAE</sequence>
<protein>
    <recommendedName>
        <fullName evidence="4">DUF5666 domain-containing protein</fullName>
    </recommendedName>
</protein>
<feature type="chain" id="PRO_5016603578" description="DUF5666 domain-containing protein" evidence="1">
    <location>
        <begin position="30"/>
        <end position="140"/>
    </location>
</feature>
<dbReference type="AlphaFoldDB" id="A0A368T1S8"/>
<evidence type="ECO:0000313" key="2">
    <source>
        <dbReference type="EMBL" id="RCV54528.1"/>
    </source>
</evidence>
<dbReference type="EMBL" id="QEIN01000165">
    <property type="protein sequence ID" value="RCV54528.1"/>
    <property type="molecule type" value="Genomic_DNA"/>
</dbReference>
<comment type="caution">
    <text evidence="2">The sequence shown here is derived from an EMBL/GenBank/DDBJ whole genome shotgun (WGS) entry which is preliminary data.</text>
</comment>
<feature type="signal peptide" evidence="1">
    <location>
        <begin position="1"/>
        <end position="29"/>
    </location>
</feature>
<dbReference type="RefSeq" id="WP_114400184.1">
    <property type="nucleotide sequence ID" value="NZ_QEIM01000191.1"/>
</dbReference>
<gene>
    <name evidence="2" type="ORF">DEF24_19140</name>
</gene>
<evidence type="ECO:0000313" key="3">
    <source>
        <dbReference type="Proteomes" id="UP000253318"/>
    </source>
</evidence>
<evidence type="ECO:0000256" key="1">
    <source>
        <dbReference type="SAM" id="SignalP"/>
    </source>
</evidence>
<dbReference type="Proteomes" id="UP000253318">
    <property type="component" value="Unassembled WGS sequence"/>
</dbReference>
<dbReference type="Pfam" id="PF19944">
    <property type="entry name" value="DUF6406"/>
    <property type="match status" value="1"/>
</dbReference>
<proteinExistence type="predicted"/>
<accession>A0A368T1S8</accession>